<keyword evidence="2" id="KW-1185">Reference proteome</keyword>
<proteinExistence type="predicted"/>
<evidence type="ECO:0008006" key="3">
    <source>
        <dbReference type="Google" id="ProtNLM"/>
    </source>
</evidence>
<dbReference type="EMBL" id="JACHFQ010000008">
    <property type="protein sequence ID" value="MBB5227077.1"/>
    <property type="molecule type" value="Genomic_DNA"/>
</dbReference>
<reference evidence="1 2" key="1">
    <citation type="submission" date="2020-08" db="EMBL/GenBank/DDBJ databases">
        <title>Genomic Encyclopedia of Type Strains, Phase IV (KMG-IV): sequencing the most valuable type-strain genomes for metagenomic binning, comparative biology and taxonomic classification.</title>
        <authorList>
            <person name="Goeker M."/>
        </authorList>
    </citation>
    <scope>NUCLEOTIDE SEQUENCE [LARGE SCALE GENOMIC DNA]</scope>
    <source>
        <strain evidence="1 2">DSM 103462</strain>
    </source>
</reference>
<name>A0A7W8GAW3_9SPIR</name>
<protein>
    <recommendedName>
        <fullName evidence="3">Zinc/iron-chelating domain-containing protein</fullName>
    </recommendedName>
</protein>
<comment type="caution">
    <text evidence="1">The sequence shown here is derived from an EMBL/GenBank/DDBJ whole genome shotgun (WGS) entry which is preliminary data.</text>
</comment>
<dbReference type="AlphaFoldDB" id="A0A7W8GAW3"/>
<sequence>MSVTQFVQKYCRWADYYEGEQVLALLEKKNYDCILWESGCSCYEARPVQCSTYPFWSWMVKDKAMWEECAQDCPGMNNKNGRLWTFEEIEANKNAYDANKPLTRAQVEKMMAEEAI</sequence>
<gene>
    <name evidence="1" type="ORF">HNP76_002473</name>
</gene>
<evidence type="ECO:0000313" key="2">
    <source>
        <dbReference type="Proteomes" id="UP000518887"/>
    </source>
</evidence>
<accession>A0A7W8GAW3</accession>
<evidence type="ECO:0000313" key="1">
    <source>
        <dbReference type="EMBL" id="MBB5227077.1"/>
    </source>
</evidence>
<dbReference type="Proteomes" id="UP000518887">
    <property type="component" value="Unassembled WGS sequence"/>
</dbReference>
<organism evidence="1 2">
    <name type="scientific">Treponema ruminis</name>
    <dbReference type="NCBI Taxonomy" id="744515"/>
    <lineage>
        <taxon>Bacteria</taxon>
        <taxon>Pseudomonadati</taxon>
        <taxon>Spirochaetota</taxon>
        <taxon>Spirochaetia</taxon>
        <taxon>Spirochaetales</taxon>
        <taxon>Treponemataceae</taxon>
        <taxon>Treponema</taxon>
    </lineage>
</organism>